<protein>
    <submittedName>
        <fullName evidence="2">Uncharacterized protein</fullName>
    </submittedName>
</protein>
<proteinExistence type="predicted"/>
<evidence type="ECO:0000313" key="2">
    <source>
        <dbReference type="EMBL" id="KAF8565256.1"/>
    </source>
</evidence>
<dbReference type="InterPro" id="IPR036116">
    <property type="entry name" value="FN3_sf"/>
</dbReference>
<keyword evidence="3" id="KW-1185">Reference proteome</keyword>
<keyword evidence="1" id="KW-0812">Transmembrane</keyword>
<name>A0A8T0DD57_9TREM</name>
<dbReference type="Proteomes" id="UP000699462">
    <property type="component" value="Unassembled WGS sequence"/>
</dbReference>
<sequence length="406" mass="44898">RIGSDLISFETVPHPYGPSWVSLQLLDRSSSTIEVIWSVNGTSFPVEVNYEVTVTLLRSLLPVTPHFSTITRLVSDDGIRKLNFTDLLPASEYHITLSKQGTESVDIKDAGLNVWTLPLPFTPSPRLKIGDLRIFSQKNDSVAVNFPEINGYDGGPVNGFYIAVVENVEFNAMPTLNSYDTRRLALDGQSAALVPNGRIVFHSRTWPSKPILIGSGIVDSETSNIQTRLFDPVSLENPALKPNTTYVIYAVVQSIVEQWIEEMVADTMVLRTWNPTKSGLVVVEHSRGPNAVLIGGILGALLIVIALCLLGWLLYCCCIGRSTYGKCGNYAPKKLSCQTRSGLLRKKNADECAYLLPDSYAWWSVPLNFREPRYLIIDPEKGPSSTLVGTWSKKDVADTFALEFAR</sequence>
<feature type="transmembrane region" description="Helical" evidence="1">
    <location>
        <begin position="291"/>
        <end position="315"/>
    </location>
</feature>
<dbReference type="AlphaFoldDB" id="A0A8T0DD57"/>
<feature type="non-terminal residue" evidence="2">
    <location>
        <position position="1"/>
    </location>
</feature>
<evidence type="ECO:0000256" key="1">
    <source>
        <dbReference type="SAM" id="Phobius"/>
    </source>
</evidence>
<evidence type="ECO:0000313" key="3">
    <source>
        <dbReference type="Proteomes" id="UP000699462"/>
    </source>
</evidence>
<accession>A0A8T0DD57</accession>
<reference evidence="2 3" key="1">
    <citation type="submission" date="2019-07" db="EMBL/GenBank/DDBJ databases">
        <title>Annotation for the trematode Paragonimus westermani.</title>
        <authorList>
            <person name="Choi Y.-J."/>
        </authorList>
    </citation>
    <scope>NUCLEOTIDE SEQUENCE [LARGE SCALE GENOMIC DNA]</scope>
    <source>
        <strain evidence="2">180907_Pwestermani</strain>
    </source>
</reference>
<keyword evidence="1" id="KW-0472">Membrane</keyword>
<comment type="caution">
    <text evidence="2">The sequence shown here is derived from an EMBL/GenBank/DDBJ whole genome shotgun (WGS) entry which is preliminary data.</text>
</comment>
<keyword evidence="1" id="KW-1133">Transmembrane helix</keyword>
<dbReference type="EMBL" id="JTDF01007061">
    <property type="protein sequence ID" value="KAF8565256.1"/>
    <property type="molecule type" value="Genomic_DNA"/>
</dbReference>
<dbReference type="SUPFAM" id="SSF49265">
    <property type="entry name" value="Fibronectin type III"/>
    <property type="match status" value="1"/>
</dbReference>
<gene>
    <name evidence="2" type="ORF">P879_07435</name>
</gene>
<organism evidence="2 3">
    <name type="scientific">Paragonimus westermani</name>
    <dbReference type="NCBI Taxonomy" id="34504"/>
    <lineage>
        <taxon>Eukaryota</taxon>
        <taxon>Metazoa</taxon>
        <taxon>Spiralia</taxon>
        <taxon>Lophotrochozoa</taxon>
        <taxon>Platyhelminthes</taxon>
        <taxon>Trematoda</taxon>
        <taxon>Digenea</taxon>
        <taxon>Plagiorchiida</taxon>
        <taxon>Troglotremata</taxon>
        <taxon>Troglotrematidae</taxon>
        <taxon>Paragonimus</taxon>
    </lineage>
</organism>
<dbReference type="OrthoDB" id="6058203at2759"/>